<dbReference type="Proteomes" id="UP000253094">
    <property type="component" value="Unassembled WGS sequence"/>
</dbReference>
<dbReference type="AlphaFoldDB" id="A0A367FIP8"/>
<accession>A0A367FIP8</accession>
<name>A0A367FIP8_9ACTN</name>
<dbReference type="InterPro" id="IPR015813">
    <property type="entry name" value="Pyrv/PenolPyrv_kinase-like_dom"/>
</dbReference>
<dbReference type="PANTHER" id="PTHR42905:SF16">
    <property type="entry name" value="CARBOXYPHOSPHONOENOLPYRUVATE PHOSPHONOMUTASE-LIKE PROTEIN (AFU_ORTHOLOGUE AFUA_5G07230)"/>
    <property type="match status" value="1"/>
</dbReference>
<evidence type="ECO:0000313" key="3">
    <source>
        <dbReference type="Proteomes" id="UP000253094"/>
    </source>
</evidence>
<keyword evidence="3" id="KW-1185">Reference proteome</keyword>
<reference evidence="2 3" key="1">
    <citation type="submission" date="2018-06" db="EMBL/GenBank/DDBJ databases">
        <title>Sphaerisporangium craniellae sp. nov., isolated from a marine sponge in the South China Sea.</title>
        <authorList>
            <person name="Li L."/>
        </authorList>
    </citation>
    <scope>NUCLEOTIDE SEQUENCE [LARGE SCALE GENOMIC DNA]</scope>
    <source>
        <strain evidence="2 3">CCTCC AA 208026</strain>
    </source>
</reference>
<dbReference type="Pfam" id="PF13714">
    <property type="entry name" value="PEP_mutase"/>
    <property type="match status" value="1"/>
</dbReference>
<dbReference type="InterPro" id="IPR039556">
    <property type="entry name" value="ICL/PEPM"/>
</dbReference>
<gene>
    <name evidence="2" type="ORF">DQ384_15625</name>
</gene>
<dbReference type="EMBL" id="QOIL01000008">
    <property type="protein sequence ID" value="RCG30184.1"/>
    <property type="molecule type" value="Genomic_DNA"/>
</dbReference>
<dbReference type="SUPFAM" id="SSF51621">
    <property type="entry name" value="Phosphoenolpyruvate/pyruvate domain"/>
    <property type="match status" value="1"/>
</dbReference>
<dbReference type="GO" id="GO:0016829">
    <property type="term" value="F:lyase activity"/>
    <property type="evidence" value="ECO:0007669"/>
    <property type="project" value="UniProtKB-KW"/>
</dbReference>
<comment type="caution">
    <text evidence="2">The sequence shown here is derived from an EMBL/GenBank/DDBJ whole genome shotgun (WGS) entry which is preliminary data.</text>
</comment>
<evidence type="ECO:0000313" key="2">
    <source>
        <dbReference type="EMBL" id="RCG30184.1"/>
    </source>
</evidence>
<keyword evidence="2" id="KW-0456">Lyase</keyword>
<organism evidence="2 3">
    <name type="scientific">Sphaerisporangium album</name>
    <dbReference type="NCBI Taxonomy" id="509200"/>
    <lineage>
        <taxon>Bacteria</taxon>
        <taxon>Bacillati</taxon>
        <taxon>Actinomycetota</taxon>
        <taxon>Actinomycetes</taxon>
        <taxon>Streptosporangiales</taxon>
        <taxon>Streptosporangiaceae</taxon>
        <taxon>Sphaerisporangium</taxon>
    </lineage>
</organism>
<feature type="region of interest" description="Disordered" evidence="1">
    <location>
        <begin position="1"/>
        <end position="26"/>
    </location>
</feature>
<dbReference type="Gene3D" id="3.20.20.60">
    <property type="entry name" value="Phosphoenolpyruvate-binding domains"/>
    <property type="match status" value="1"/>
</dbReference>
<dbReference type="CDD" id="cd00377">
    <property type="entry name" value="ICL_PEPM"/>
    <property type="match status" value="1"/>
</dbReference>
<protein>
    <submittedName>
        <fullName evidence="2">Isocitrate lyase/phosphoenolpyruvate mutase family protein</fullName>
    </submittedName>
</protein>
<dbReference type="OrthoDB" id="9771433at2"/>
<sequence>MTLGGRFATTGDSVTTRDRTAAGDAATARENVAKAEALRASHVPGRPLVLPNVWDAASARAVTAAGFPVVATGSAAVAPVLGYDDGESAPAGEVLAQVARIARAVTVPVTADMERGYGLAPAEFVERLAATGAVGANLEDSDPRTGAMVDADAQAGFLAAVRAAAERAGTGLVINARVDCFAHGTGTPDERLADAVERGRAYLRAGADCVYPILASDPETIRVLVTEIGGPVNILFRPGTPSLAELAALGVARVSFGHGLHAATQRHLATMLSAIAEGHSPYDL</sequence>
<dbReference type="InterPro" id="IPR040442">
    <property type="entry name" value="Pyrv_kinase-like_dom_sf"/>
</dbReference>
<keyword evidence="2" id="KW-0670">Pyruvate</keyword>
<proteinExistence type="predicted"/>
<evidence type="ECO:0000256" key="1">
    <source>
        <dbReference type="SAM" id="MobiDB-lite"/>
    </source>
</evidence>
<dbReference type="PANTHER" id="PTHR42905">
    <property type="entry name" value="PHOSPHOENOLPYRUVATE CARBOXYLASE"/>
    <property type="match status" value="1"/>
</dbReference>